<evidence type="ECO:0000313" key="1">
    <source>
        <dbReference type="EMBL" id="KAE8266395.1"/>
    </source>
</evidence>
<proteinExistence type="predicted"/>
<name>A0A8X7N6G6_9BASI</name>
<dbReference type="EMBL" id="LWDG02000340">
    <property type="protein sequence ID" value="KAE8266395.1"/>
    <property type="molecule type" value="Genomic_DNA"/>
</dbReference>
<evidence type="ECO:0000313" key="2">
    <source>
        <dbReference type="Proteomes" id="UP000078113"/>
    </source>
</evidence>
<dbReference type="Proteomes" id="UP000078113">
    <property type="component" value="Unassembled WGS sequence"/>
</dbReference>
<comment type="caution">
    <text evidence="1">The sequence shown here is derived from an EMBL/GenBank/DDBJ whole genome shotgun (WGS) entry which is preliminary data.</text>
</comment>
<gene>
    <name evidence="1" type="ORF">A4X09_0g5947</name>
</gene>
<sequence>MVQIFKPLVLLINEYLNRFPAAAPSRFDSLSMFLSELASSLDQWAQLFLDGSFQDQISCAGAARERWVGFIKKSLQKKIIKIQNILEFGHSSATLRPLQTGPSSAARTVSVGEGQLRTIFNKFDPPGNHGAAQAADLLKYLKPKPQGSSRRGSWPAFGR</sequence>
<reference evidence="1" key="2">
    <citation type="journal article" date="2019" name="IMA Fungus">
        <title>Genome sequencing and comparison of five Tilletia species to identify candidate genes for the detection of regulated species infecting wheat.</title>
        <authorList>
            <person name="Nguyen H.D.T."/>
            <person name="Sultana T."/>
            <person name="Kesanakurti P."/>
            <person name="Hambleton S."/>
        </authorList>
    </citation>
    <scope>NUCLEOTIDE SEQUENCE</scope>
    <source>
        <strain evidence="1">DAOMC 236422</strain>
    </source>
</reference>
<dbReference type="AlphaFoldDB" id="A0A8X7N6G6"/>
<accession>A0A8X7N6G6</accession>
<organism evidence="1 2">
    <name type="scientific">Tilletia walkeri</name>
    <dbReference type="NCBI Taxonomy" id="117179"/>
    <lineage>
        <taxon>Eukaryota</taxon>
        <taxon>Fungi</taxon>
        <taxon>Dikarya</taxon>
        <taxon>Basidiomycota</taxon>
        <taxon>Ustilaginomycotina</taxon>
        <taxon>Exobasidiomycetes</taxon>
        <taxon>Tilletiales</taxon>
        <taxon>Tilletiaceae</taxon>
        <taxon>Tilletia</taxon>
    </lineage>
</organism>
<protein>
    <submittedName>
        <fullName evidence="1">Uncharacterized protein</fullName>
    </submittedName>
</protein>
<reference evidence="1" key="1">
    <citation type="submission" date="2016-04" db="EMBL/GenBank/DDBJ databases">
        <authorList>
            <person name="Nguyen H.D."/>
            <person name="Samba Siva P."/>
            <person name="Cullis J."/>
            <person name="Levesque C.A."/>
            <person name="Hambleton S."/>
        </authorList>
    </citation>
    <scope>NUCLEOTIDE SEQUENCE</scope>
    <source>
        <strain evidence="1">DAOMC 236422</strain>
    </source>
</reference>
<keyword evidence="2" id="KW-1185">Reference proteome</keyword>